<comment type="caution">
    <text evidence="1">The sequence shown here is derived from an EMBL/GenBank/DDBJ whole genome shotgun (WGS) entry which is preliminary data.</text>
</comment>
<gene>
    <name evidence="1" type="ORF">HID58_092416</name>
</gene>
<name>A0ABQ7WYR5_BRANA</name>
<organism evidence="1 2">
    <name type="scientific">Brassica napus</name>
    <name type="common">Rape</name>
    <dbReference type="NCBI Taxonomy" id="3708"/>
    <lineage>
        <taxon>Eukaryota</taxon>
        <taxon>Viridiplantae</taxon>
        <taxon>Streptophyta</taxon>
        <taxon>Embryophyta</taxon>
        <taxon>Tracheophyta</taxon>
        <taxon>Spermatophyta</taxon>
        <taxon>Magnoliopsida</taxon>
        <taxon>eudicotyledons</taxon>
        <taxon>Gunneridae</taxon>
        <taxon>Pentapetalae</taxon>
        <taxon>rosids</taxon>
        <taxon>malvids</taxon>
        <taxon>Brassicales</taxon>
        <taxon>Brassicaceae</taxon>
        <taxon>Brassiceae</taxon>
        <taxon>Brassica</taxon>
    </lineage>
</organism>
<evidence type="ECO:0000313" key="2">
    <source>
        <dbReference type="Proteomes" id="UP000824890"/>
    </source>
</evidence>
<dbReference type="Proteomes" id="UP000824890">
    <property type="component" value="Unassembled WGS sequence"/>
</dbReference>
<proteinExistence type="predicted"/>
<evidence type="ECO:0000313" key="1">
    <source>
        <dbReference type="EMBL" id="KAH0837337.1"/>
    </source>
</evidence>
<evidence type="ECO:0008006" key="3">
    <source>
        <dbReference type="Google" id="ProtNLM"/>
    </source>
</evidence>
<keyword evidence="2" id="KW-1185">Reference proteome</keyword>
<protein>
    <recommendedName>
        <fullName evidence="3">Neprosin domain-containing protein</fullName>
    </recommendedName>
</protein>
<sequence length="64" mass="7079">MINKTLVNDSLAINFSHSQGWYAVGFIPKVLQFSTSYNADDDLYGVLWIRGLSSYSRVQGCSSG</sequence>
<accession>A0ABQ7WYR5</accession>
<dbReference type="EMBL" id="JAGKQM010003050">
    <property type="protein sequence ID" value="KAH0837337.1"/>
    <property type="molecule type" value="Genomic_DNA"/>
</dbReference>
<reference evidence="1 2" key="1">
    <citation type="submission" date="2021-05" db="EMBL/GenBank/DDBJ databases">
        <title>Genome Assembly of Synthetic Allotetraploid Brassica napus Reveals Homoeologous Exchanges between Subgenomes.</title>
        <authorList>
            <person name="Davis J.T."/>
        </authorList>
    </citation>
    <scope>NUCLEOTIDE SEQUENCE [LARGE SCALE GENOMIC DNA]</scope>
    <source>
        <strain evidence="2">cv. Da-Ae</strain>
        <tissue evidence="1">Seedling</tissue>
    </source>
</reference>